<evidence type="ECO:0000313" key="3">
    <source>
        <dbReference type="Proteomes" id="UP000440694"/>
    </source>
</evidence>
<keyword evidence="3" id="KW-1185">Reference proteome</keyword>
<keyword evidence="1" id="KW-0732">Signal</keyword>
<reference evidence="2 3" key="1">
    <citation type="submission" date="2019-11" db="EMBL/GenBank/DDBJ databases">
        <title>Identification of a novel strain.</title>
        <authorList>
            <person name="Xu Q."/>
            <person name="Wang G."/>
        </authorList>
    </citation>
    <scope>NUCLEOTIDE SEQUENCE [LARGE SCALE GENOMIC DNA]</scope>
    <source>
        <strain evidence="3">xq</strain>
    </source>
</reference>
<organism evidence="2 3">
    <name type="scientific">Hyphomicrobium album</name>
    <dbReference type="NCBI Taxonomy" id="2665159"/>
    <lineage>
        <taxon>Bacteria</taxon>
        <taxon>Pseudomonadati</taxon>
        <taxon>Pseudomonadota</taxon>
        <taxon>Alphaproteobacteria</taxon>
        <taxon>Hyphomicrobiales</taxon>
        <taxon>Hyphomicrobiaceae</taxon>
        <taxon>Hyphomicrobium</taxon>
    </lineage>
</organism>
<sequence>MTHVAASVFQRIRRCGFIALSFFLVASPSFAEGPIVQRGDAAVTGFSGAKALPNVPDGVSPTDMTFIDTGGAVLRVFDLTRLGGPPNGALVNAPSTFEVNAGQIGQVFGVALDSETANRSPNVYVSATSLFGLQIIAKDGRRLVNGERGARWMPGQFGTLAGGGPGSIWKIDGRTGKASLFANLSFDDKDNAGPGLGAIAYDNASEQLFVTDLEFGLIHRLGLDGSVRGSFDHGASGRPNADLEPIAYDAARRMGIERPEFNVEEPSTWGFADARRRVFAVTVEDGRVYYSVAKPAQVWSVGLTADGGFADDARIEFNVEDMPGDNFVSEILFDGPGQLFLSQRGGLTGSYDYSIFAKLEKPVVRRYMWSDSDKKWSEEVGEFAVGFKTPHRSTLGGIAFNYGYFDDGKIDYGKCRATLWTTGEHLRESDDKKRDLKGGARIVHGLQATEKGNIRPLNAPPLETWFVDNDGRFDDADLYSRIGDIAIYDPCDTPTVAEPAPPVSPEPVPQPQAGIWIKKICLPAPFGGPIHCIITVTNSSVAVPDAPVTIWDAASILSGPGEGFPVTISNVAPDIPQWLCSAVPTNNLSCTLPPDLLPPGMSHFIDVTVDTAPLLAGGNHGFRNCAVLGAPWHGQACAEGGTQLTIVKTAPAACALGGDCTFGITITNTGSLPFSGDVVLSDSMFMGGGVALPAPIAIAPPFGCAPAPAAVPFSCTAPLNLAAGASHAFSITATMPAGPLPGYWAHNCVAISAPGVPPPGLPPAIPGDGNVSCAWVPVGAPLPLNNLRLSKEALHAGKCFKAPGNTILCDYEISVTNDGPSPYSGMLSLDEKVPAAATLTVADANWGCAGGPPTYACNTLAPVDIAVAASLKLPLRVSIPLAPLEAAGCSLPNTASITAPAGGSAANFNAADDSDTATADAFLSWVDIFGVLQVTCDPTNLKTTKVSKGDCVVAGGGNHRCDYTVTVANTGPDPYHGPLKVNEELGFAPTSVSFSAPWGCAGGGSSFQCTNPHVDMEKGDSVELKVSVDVPDDGQCDLINRATTVFPVPGTRYNNGLGDDFATAIAKIPSKRCEKPQRPQCDPAPNEMRSESGACVCKTGFIRGSGRQCVGIVEPDLCPDGRPMPKNGRCLKDEPPLCEPGPNEVRGDGKCVCKRGYDRDNTGRCVKDEPPLCEPGPNEVRDDGKCVCKRGYDRDKNGRCVKDEPPLCEPGPNEVRDDGKCVCKRGYDRDKNGRCLKDEPPLCEPGPNEVRDDGKCVCKPGYDRDKNGRCLKDEVPLCEPGPNEVRDDGKCVCKRGFERDKNGRCITGGSDPAEECRKKGWLWTGKRCVEPPKPCPKGMVGTAPNCKAIETPRCPTGFTGTPPNCKPIPKPKCPTGMVGTPPNCRSIVKPKCPSGTSGTFPNCKSVVPRLNKNVVPRLKESQAPPVVIKNFKAPRKQSN</sequence>
<feature type="chain" id="PRO_5026294758" evidence="1">
    <location>
        <begin position="32"/>
        <end position="1439"/>
    </location>
</feature>
<name>A0A6I3KG04_9HYPH</name>
<comment type="caution">
    <text evidence="2">The sequence shown here is derived from an EMBL/GenBank/DDBJ whole genome shotgun (WGS) entry which is preliminary data.</text>
</comment>
<evidence type="ECO:0000256" key="1">
    <source>
        <dbReference type="SAM" id="SignalP"/>
    </source>
</evidence>
<evidence type="ECO:0000313" key="2">
    <source>
        <dbReference type="EMBL" id="MTD94555.1"/>
    </source>
</evidence>
<protein>
    <submittedName>
        <fullName evidence="2">Uncharacterized protein</fullName>
    </submittedName>
</protein>
<dbReference type="SUPFAM" id="SSF63829">
    <property type="entry name" value="Calcium-dependent phosphotriesterase"/>
    <property type="match status" value="1"/>
</dbReference>
<gene>
    <name evidence="2" type="ORF">GIW81_09450</name>
</gene>
<accession>A0A6I3KG04</accession>
<dbReference type="RefSeq" id="WP_154738966.1">
    <property type="nucleotide sequence ID" value="NZ_WMBQ01000001.1"/>
</dbReference>
<dbReference type="Gene3D" id="2.90.20.10">
    <property type="entry name" value="Plasmodium vivax P25 domain"/>
    <property type="match status" value="1"/>
</dbReference>
<proteinExistence type="predicted"/>
<feature type="signal peptide" evidence="1">
    <location>
        <begin position="1"/>
        <end position="31"/>
    </location>
</feature>
<dbReference type="EMBL" id="WMBQ01000001">
    <property type="protein sequence ID" value="MTD94555.1"/>
    <property type="molecule type" value="Genomic_DNA"/>
</dbReference>
<dbReference type="Proteomes" id="UP000440694">
    <property type="component" value="Unassembled WGS sequence"/>
</dbReference>